<sequence length="82" mass="9297">MTITVRLPHILEENLAQYCVERGINRSEAVKQAITRLVMAERDAPSAYDLGRDLFGPETDRAPAEDVASQTKRLLREKFRPA</sequence>
<accession>A0AA49J048</accession>
<evidence type="ECO:0000256" key="1">
    <source>
        <dbReference type="SAM" id="MobiDB-lite"/>
    </source>
</evidence>
<feature type="region of interest" description="Disordered" evidence="1">
    <location>
        <begin position="51"/>
        <end position="73"/>
    </location>
</feature>
<gene>
    <name evidence="2" type="ORF">OHM77_05810</name>
</gene>
<dbReference type="AlphaFoldDB" id="A0AA49J048"/>
<proteinExistence type="predicted"/>
<evidence type="ECO:0008006" key="3">
    <source>
        <dbReference type="Google" id="ProtNLM"/>
    </source>
</evidence>
<evidence type="ECO:0000313" key="2">
    <source>
        <dbReference type="EMBL" id="WIM06779.1"/>
    </source>
</evidence>
<organism evidence="2">
    <name type="scientific">Candidatus Nitricoxidivorans perseverans</name>
    <dbReference type="NCBI Taxonomy" id="2975601"/>
    <lineage>
        <taxon>Bacteria</taxon>
        <taxon>Pseudomonadati</taxon>
        <taxon>Pseudomonadota</taxon>
        <taxon>Betaproteobacteria</taxon>
        <taxon>Nitrosomonadales</taxon>
        <taxon>Sterolibacteriaceae</taxon>
        <taxon>Candidatus Nitricoxidivorans</taxon>
    </lineage>
</organism>
<dbReference type="KEGG" id="npv:OHM77_05810"/>
<reference evidence="2" key="1">
    <citation type="journal article" date="2023" name="Nat. Microbiol.">
        <title>Enrichment and characterization of a nitric oxide-reducing microbial community in a continuous bioreactor.</title>
        <authorList>
            <person name="Garrido-Amador P."/>
            <person name="Stortenbeker N."/>
            <person name="Wessels H.J.C.T."/>
            <person name="Speth D.R."/>
            <person name="Garcia-Heredia I."/>
            <person name="Kartal B."/>
        </authorList>
    </citation>
    <scope>NUCLEOTIDE SEQUENCE</scope>
    <source>
        <strain evidence="2">MAG1</strain>
    </source>
</reference>
<dbReference type="Proteomes" id="UP001234916">
    <property type="component" value="Chromosome"/>
</dbReference>
<protein>
    <recommendedName>
        <fullName evidence="3">Ribbon-helix-helix protein, CopG family</fullName>
    </recommendedName>
</protein>
<name>A0AA49J048_9PROT</name>
<dbReference type="EMBL" id="CP107246">
    <property type="protein sequence ID" value="WIM06779.1"/>
    <property type="molecule type" value="Genomic_DNA"/>
</dbReference>